<reference evidence="1 2" key="1">
    <citation type="submission" date="2015-11" db="EMBL/GenBank/DDBJ databases">
        <title>Draft genome sequences of new species of the genus Lactobacillus isolated from orchardgrass silage.</title>
        <authorList>
            <person name="Tohno M."/>
            <person name="Tanizawa Y."/>
            <person name="Arita M."/>
        </authorList>
    </citation>
    <scope>NUCLEOTIDE SEQUENCE [LARGE SCALE GENOMIC DNA]</scope>
    <source>
        <strain evidence="1 2">IWT30</strain>
    </source>
</reference>
<dbReference type="GO" id="GO:0004497">
    <property type="term" value="F:monooxygenase activity"/>
    <property type="evidence" value="ECO:0007669"/>
    <property type="project" value="UniProtKB-KW"/>
</dbReference>
<dbReference type="RefSeq" id="WP_089109141.1">
    <property type="nucleotide sequence ID" value="NZ_BCMF01000006.1"/>
</dbReference>
<accession>A0A1Z5IC50</accession>
<keyword evidence="2" id="KW-1185">Reference proteome</keyword>
<dbReference type="Proteomes" id="UP000198374">
    <property type="component" value="Unassembled WGS sequence"/>
</dbReference>
<dbReference type="OrthoDB" id="2157140at2"/>
<dbReference type="Gene3D" id="3.30.70.100">
    <property type="match status" value="1"/>
</dbReference>
<dbReference type="AlphaFoldDB" id="A0A1Z5IC50"/>
<evidence type="ECO:0000313" key="1">
    <source>
        <dbReference type="EMBL" id="GAW99339.1"/>
    </source>
</evidence>
<evidence type="ECO:0000313" key="2">
    <source>
        <dbReference type="Proteomes" id="UP000198374"/>
    </source>
</evidence>
<comment type="caution">
    <text evidence="1">The sequence shown here is derived from an EMBL/GenBank/DDBJ whole genome shotgun (WGS) entry which is preliminary data.</text>
</comment>
<protein>
    <submittedName>
        <fullName evidence="1">Monooxygenase</fullName>
    </submittedName>
</protein>
<gene>
    <name evidence="1" type="ORF">IWT30_01308</name>
</gene>
<keyword evidence="1" id="KW-0503">Monooxygenase</keyword>
<proteinExistence type="predicted"/>
<organism evidence="1 2">
    <name type="scientific">Secundilactobacillus mixtipabuli</name>
    <dbReference type="NCBI Taxonomy" id="1435342"/>
    <lineage>
        <taxon>Bacteria</taxon>
        <taxon>Bacillati</taxon>
        <taxon>Bacillota</taxon>
        <taxon>Bacilli</taxon>
        <taxon>Lactobacillales</taxon>
        <taxon>Lactobacillaceae</taxon>
        <taxon>Secundilactobacillus</taxon>
    </lineage>
</organism>
<dbReference type="EMBL" id="BCMF01000006">
    <property type="protein sequence ID" value="GAW99339.1"/>
    <property type="molecule type" value="Genomic_DNA"/>
</dbReference>
<sequence>MITRISITYGTKQILSKLQARYPDRKLLLLDSSNSGEKLALLDVSGQESVFSSPIHYDIKLHRGTTDWQGFINFIYLDNLSPDDQKVFNSKANHFVTTDPMPTGMRSIYFMKDEKNRSNNIILSTWEQADDFSVWKRDSSFQPFNYFLSAQNNYHEASYHFFKPEEK</sequence>
<keyword evidence="1" id="KW-0560">Oxidoreductase</keyword>
<name>A0A1Z5IC50_9LACO</name>